<proteinExistence type="predicted"/>
<evidence type="ECO:0000256" key="1">
    <source>
        <dbReference type="SAM" id="MobiDB-lite"/>
    </source>
</evidence>
<evidence type="ECO:0000256" key="2">
    <source>
        <dbReference type="SAM" id="SignalP"/>
    </source>
</evidence>
<dbReference type="AlphaFoldDB" id="A0A6J5UT04"/>
<feature type="compositionally biased region" description="Basic and acidic residues" evidence="1">
    <location>
        <begin position="42"/>
        <end position="53"/>
    </location>
</feature>
<evidence type="ECO:0000313" key="4">
    <source>
        <dbReference type="Proteomes" id="UP000507222"/>
    </source>
</evidence>
<feature type="chain" id="PRO_5026726556" evidence="2">
    <location>
        <begin position="25"/>
        <end position="143"/>
    </location>
</feature>
<protein>
    <submittedName>
        <fullName evidence="3">Uncharacterized protein</fullName>
    </submittedName>
</protein>
<sequence length="143" mass="16522">MAEWRAHLALVNLIKLISVMLKLGNYQQGIMEGHPPVGSKNKGKEIKIERGMEKQQQTRRKIKISRRRKQYKIKMANDDEAGPSSRYNPILEFKQLLPHRQEIDELLTGKEVYELYSHLLGPCMGDKSSLTSSSEDYLRLKTP</sequence>
<accession>A0A6J5UT04</accession>
<organism evidence="3 4">
    <name type="scientific">Prunus armeniaca</name>
    <name type="common">Apricot</name>
    <name type="synonym">Armeniaca vulgaris</name>
    <dbReference type="NCBI Taxonomy" id="36596"/>
    <lineage>
        <taxon>Eukaryota</taxon>
        <taxon>Viridiplantae</taxon>
        <taxon>Streptophyta</taxon>
        <taxon>Embryophyta</taxon>
        <taxon>Tracheophyta</taxon>
        <taxon>Spermatophyta</taxon>
        <taxon>Magnoliopsida</taxon>
        <taxon>eudicotyledons</taxon>
        <taxon>Gunneridae</taxon>
        <taxon>Pentapetalae</taxon>
        <taxon>rosids</taxon>
        <taxon>fabids</taxon>
        <taxon>Rosales</taxon>
        <taxon>Rosaceae</taxon>
        <taxon>Amygdaloideae</taxon>
        <taxon>Amygdaleae</taxon>
        <taxon>Prunus</taxon>
    </lineage>
</organism>
<dbReference type="Proteomes" id="UP000507222">
    <property type="component" value="Unassembled WGS sequence"/>
</dbReference>
<gene>
    <name evidence="3" type="ORF">CURHAP_LOCUS29111</name>
</gene>
<feature type="signal peptide" evidence="2">
    <location>
        <begin position="1"/>
        <end position="24"/>
    </location>
</feature>
<evidence type="ECO:0000313" key="3">
    <source>
        <dbReference type="EMBL" id="CAB4278355.1"/>
    </source>
</evidence>
<name>A0A6J5UT04_PRUAR</name>
<keyword evidence="2" id="KW-0732">Signal</keyword>
<feature type="region of interest" description="Disordered" evidence="1">
    <location>
        <begin position="34"/>
        <end position="64"/>
    </location>
</feature>
<reference evidence="3 4" key="1">
    <citation type="submission" date="2020-05" db="EMBL/GenBank/DDBJ databases">
        <authorList>
            <person name="Campoy J."/>
            <person name="Schneeberger K."/>
            <person name="Spophaly S."/>
        </authorList>
    </citation>
    <scope>NUCLEOTIDE SEQUENCE [LARGE SCALE GENOMIC DNA]</scope>
    <source>
        <strain evidence="3">PruArmRojPasFocal</strain>
    </source>
</reference>
<dbReference type="EMBL" id="CAEKDK010000004">
    <property type="protein sequence ID" value="CAB4278355.1"/>
    <property type="molecule type" value="Genomic_DNA"/>
</dbReference>